<dbReference type="InterPro" id="IPR006001">
    <property type="entry name" value="Therm_gnt_kin"/>
</dbReference>
<dbReference type="Pfam" id="PF13238">
    <property type="entry name" value="AAA_18"/>
    <property type="match status" value="1"/>
</dbReference>
<reference evidence="11" key="1">
    <citation type="submission" date="2013-05" db="EMBL/GenBank/DDBJ databases">
        <authorList>
            <person name="Yim A.K.Y."/>
            <person name="Chan T.F."/>
            <person name="Ji K.M."/>
            <person name="Liu X.Y."/>
            <person name="Zhou J.W."/>
            <person name="Li R.Q."/>
            <person name="Yang K.Y."/>
            <person name="Li J."/>
            <person name="Li M."/>
            <person name="Law P.T.W."/>
            <person name="Wu Y.L."/>
            <person name="Cai Z.L."/>
            <person name="Qin H."/>
            <person name="Bao Y."/>
            <person name="Leung R.K.K."/>
            <person name="Ng P.K.S."/>
            <person name="Zou J."/>
            <person name="Zhong X.J."/>
            <person name="Ran P.X."/>
            <person name="Zhong N.S."/>
            <person name="Liu Z.G."/>
            <person name="Tsui S.K.W."/>
        </authorList>
    </citation>
    <scope>NUCLEOTIDE SEQUENCE</scope>
    <source>
        <strain evidence="11">Derf</strain>
        <tissue evidence="11">Whole organism</tissue>
    </source>
</reference>
<dbReference type="SMART" id="SM00382">
    <property type="entry name" value="AAA"/>
    <property type="match status" value="1"/>
</dbReference>
<sequence>MAKIKLLIVMGPSGCGKSTIAKELANRLSNGSYVEGDQLHPKCNVDKMSNAIPLDDDDRWPWLQLIREHCENKAIEINDELDNDDRDREHFIIVTCSALKKIYRDRLRQIQHVEWIKFIFPNGSQHLVRERISQRKNHYMKCNMLASQYACLESPVESNENDVIQVDIEQSIDTIVEAIINHQLCDYINY</sequence>
<comment type="caution">
    <text evidence="11">The sequence shown here is derived from an EMBL/GenBank/DDBJ whole genome shotgun (WGS) entry which is preliminary data.</text>
</comment>
<dbReference type="InterPro" id="IPR027417">
    <property type="entry name" value="P-loop_NTPase"/>
</dbReference>
<dbReference type="GO" id="GO:0005737">
    <property type="term" value="C:cytoplasm"/>
    <property type="evidence" value="ECO:0007669"/>
    <property type="project" value="TreeGrafter"/>
</dbReference>
<comment type="pathway">
    <text evidence="1 9">Carbohydrate acid metabolism; D-gluconate degradation.</text>
</comment>
<evidence type="ECO:0000259" key="10">
    <source>
        <dbReference type="SMART" id="SM00382"/>
    </source>
</evidence>
<evidence type="ECO:0000256" key="1">
    <source>
        <dbReference type="ARBA" id="ARBA00004875"/>
    </source>
</evidence>
<evidence type="ECO:0000256" key="3">
    <source>
        <dbReference type="ARBA" id="ARBA00012054"/>
    </source>
</evidence>
<gene>
    <name evidence="11" type="primary">ent-3_3</name>
    <name evidence="11" type="ORF">DERF_013985</name>
</gene>
<dbReference type="AlphaFoldDB" id="A0A922HQY1"/>
<protein>
    <recommendedName>
        <fullName evidence="3 9">Gluconokinase</fullName>
        <ecNumber evidence="3 9">2.7.1.12</ecNumber>
    </recommendedName>
</protein>
<dbReference type="InterPro" id="IPR003593">
    <property type="entry name" value="AAA+_ATPase"/>
</dbReference>
<feature type="domain" description="AAA+ ATPase" evidence="10">
    <location>
        <begin position="3"/>
        <end position="117"/>
    </location>
</feature>
<evidence type="ECO:0000256" key="4">
    <source>
        <dbReference type="ARBA" id="ARBA00022679"/>
    </source>
</evidence>
<keyword evidence="11" id="KW-0472">Membrane</keyword>
<dbReference type="SUPFAM" id="SSF52540">
    <property type="entry name" value="P-loop containing nucleoside triphosphate hydrolases"/>
    <property type="match status" value="1"/>
</dbReference>
<dbReference type="GO" id="GO:0046316">
    <property type="term" value="F:gluconokinase activity"/>
    <property type="evidence" value="ECO:0007669"/>
    <property type="project" value="UniProtKB-EC"/>
</dbReference>
<evidence type="ECO:0000256" key="9">
    <source>
        <dbReference type="RuleBase" id="RU363066"/>
    </source>
</evidence>
<proteinExistence type="inferred from homology"/>
<evidence type="ECO:0000256" key="8">
    <source>
        <dbReference type="ARBA" id="ARBA00048090"/>
    </source>
</evidence>
<dbReference type="EC" id="2.7.1.12" evidence="3 9"/>
<keyword evidence="5 9" id="KW-0547">Nucleotide-binding</keyword>
<dbReference type="GO" id="GO:0005975">
    <property type="term" value="P:carbohydrate metabolic process"/>
    <property type="evidence" value="ECO:0007669"/>
    <property type="project" value="InterPro"/>
</dbReference>
<keyword evidence="12" id="KW-1185">Reference proteome</keyword>
<keyword evidence="11" id="KW-0812">Transmembrane</keyword>
<comment type="similarity">
    <text evidence="2 9">Belongs to the gluconokinase GntK/GntV family.</text>
</comment>
<dbReference type="EMBL" id="ASGP02000007">
    <property type="protein sequence ID" value="KAH9498063.1"/>
    <property type="molecule type" value="Genomic_DNA"/>
</dbReference>
<evidence type="ECO:0000256" key="6">
    <source>
        <dbReference type="ARBA" id="ARBA00022777"/>
    </source>
</evidence>
<evidence type="ECO:0000313" key="12">
    <source>
        <dbReference type="Proteomes" id="UP000790347"/>
    </source>
</evidence>
<reference evidence="11" key="2">
    <citation type="journal article" date="2022" name="Res Sq">
        <title>Comparative Genomics Reveals Insights into the Divergent Evolution of Astigmatic Mites and Household Pest Adaptations.</title>
        <authorList>
            <person name="Xiong Q."/>
            <person name="Wan A.T.-Y."/>
            <person name="Liu X.-Y."/>
            <person name="Fung C.S.-H."/>
            <person name="Xiao X."/>
            <person name="Malainual N."/>
            <person name="Hou J."/>
            <person name="Wang L."/>
            <person name="Wang M."/>
            <person name="Yang K."/>
            <person name="Cui Y."/>
            <person name="Leung E."/>
            <person name="Nong W."/>
            <person name="Shin S.-K."/>
            <person name="Au S."/>
            <person name="Jeong K.Y."/>
            <person name="Chew F.T."/>
            <person name="Hui J."/>
            <person name="Leung T.F."/>
            <person name="Tungtrongchitr A."/>
            <person name="Zhong N."/>
            <person name="Liu Z."/>
            <person name="Tsui S."/>
        </authorList>
    </citation>
    <scope>NUCLEOTIDE SEQUENCE</scope>
    <source>
        <strain evidence="11">Derf</strain>
        <tissue evidence="11">Whole organism</tissue>
    </source>
</reference>
<evidence type="ECO:0000256" key="2">
    <source>
        <dbReference type="ARBA" id="ARBA00008420"/>
    </source>
</evidence>
<dbReference type="Proteomes" id="UP000790347">
    <property type="component" value="Unassembled WGS sequence"/>
</dbReference>
<dbReference type="NCBIfam" id="TIGR01313">
    <property type="entry name" value="therm_gnt_kin"/>
    <property type="match status" value="1"/>
</dbReference>
<accession>A0A922HQY1</accession>
<dbReference type="CDD" id="cd02021">
    <property type="entry name" value="GntK"/>
    <property type="match status" value="1"/>
</dbReference>
<dbReference type="PANTHER" id="PTHR43442">
    <property type="entry name" value="GLUCONOKINASE-RELATED"/>
    <property type="match status" value="1"/>
</dbReference>
<dbReference type="GO" id="GO:0005524">
    <property type="term" value="F:ATP binding"/>
    <property type="evidence" value="ECO:0007669"/>
    <property type="project" value="UniProtKB-KW"/>
</dbReference>
<evidence type="ECO:0000313" key="11">
    <source>
        <dbReference type="EMBL" id="KAH9498063.1"/>
    </source>
</evidence>
<keyword evidence="4 9" id="KW-0808">Transferase</keyword>
<dbReference type="Gene3D" id="3.40.50.300">
    <property type="entry name" value="P-loop containing nucleotide triphosphate hydrolases"/>
    <property type="match status" value="1"/>
</dbReference>
<comment type="catalytic activity">
    <reaction evidence="8 9">
        <text>D-gluconate + ATP = 6-phospho-D-gluconate + ADP + H(+)</text>
        <dbReference type="Rhea" id="RHEA:19433"/>
        <dbReference type="ChEBI" id="CHEBI:15378"/>
        <dbReference type="ChEBI" id="CHEBI:18391"/>
        <dbReference type="ChEBI" id="CHEBI:30616"/>
        <dbReference type="ChEBI" id="CHEBI:58759"/>
        <dbReference type="ChEBI" id="CHEBI:456216"/>
        <dbReference type="EC" id="2.7.1.12"/>
    </reaction>
</comment>
<name>A0A922HQY1_DERFA</name>
<keyword evidence="6 9" id="KW-0418">Kinase</keyword>
<keyword evidence="7 9" id="KW-0067">ATP-binding</keyword>
<evidence type="ECO:0000256" key="5">
    <source>
        <dbReference type="ARBA" id="ARBA00022741"/>
    </source>
</evidence>
<dbReference type="PANTHER" id="PTHR43442:SF3">
    <property type="entry name" value="GLUCONOKINASE-RELATED"/>
    <property type="match status" value="1"/>
</dbReference>
<evidence type="ECO:0000256" key="7">
    <source>
        <dbReference type="ARBA" id="ARBA00022840"/>
    </source>
</evidence>
<organism evidence="11 12">
    <name type="scientific">Dermatophagoides farinae</name>
    <name type="common">American house dust mite</name>
    <dbReference type="NCBI Taxonomy" id="6954"/>
    <lineage>
        <taxon>Eukaryota</taxon>
        <taxon>Metazoa</taxon>
        <taxon>Ecdysozoa</taxon>
        <taxon>Arthropoda</taxon>
        <taxon>Chelicerata</taxon>
        <taxon>Arachnida</taxon>
        <taxon>Acari</taxon>
        <taxon>Acariformes</taxon>
        <taxon>Sarcoptiformes</taxon>
        <taxon>Astigmata</taxon>
        <taxon>Psoroptidia</taxon>
        <taxon>Analgoidea</taxon>
        <taxon>Pyroglyphidae</taxon>
        <taxon>Dermatophagoidinae</taxon>
        <taxon>Dermatophagoides</taxon>
    </lineage>
</organism>